<dbReference type="InterPro" id="IPR048290">
    <property type="entry name" value="ZP_chr"/>
</dbReference>
<dbReference type="InterPro" id="IPR001507">
    <property type="entry name" value="ZP_dom"/>
</dbReference>
<dbReference type="Pfam" id="PF00100">
    <property type="entry name" value="Zona_pellucida"/>
    <property type="match status" value="1"/>
</dbReference>
<proteinExistence type="inferred from homology"/>
<protein>
    <recommendedName>
        <fullName evidence="3">Zona pellucida sperm-binding protein 3</fullName>
    </recommendedName>
</protein>
<keyword evidence="1 3" id="KW-1015">Disulfide bond</keyword>
<dbReference type="PANTHER" id="PTHR11576:SF2">
    <property type="entry name" value="ZONA PELLUCIDA SPERM-BINDING PROTEIN 3"/>
    <property type="match status" value="1"/>
</dbReference>
<comment type="PTM">
    <text evidence="3">Proteolytically cleaved before the transmembrane segment to yield the secreted ectodomain incorporated in the zona pellucida.</text>
</comment>
<feature type="signal peptide" evidence="3">
    <location>
        <begin position="1"/>
        <end position="19"/>
    </location>
</feature>
<keyword evidence="3" id="KW-0272">Extracellular matrix</keyword>
<keyword evidence="3" id="KW-0732">Signal</keyword>
<evidence type="ECO:0000256" key="3">
    <source>
        <dbReference type="RuleBase" id="RU367066"/>
    </source>
</evidence>
<feature type="chain" id="PRO_5025717792" description="Zona pellucida sperm-binding protein 3" evidence="3">
    <location>
        <begin position="20"/>
        <end position="315"/>
    </location>
</feature>
<dbReference type="AlphaFoldDB" id="A0A3Q3VY79"/>
<dbReference type="GO" id="GO:0035805">
    <property type="term" value="C:egg coat"/>
    <property type="evidence" value="ECO:0007669"/>
    <property type="project" value="UniProtKB-SubCell"/>
</dbReference>
<evidence type="ECO:0000256" key="1">
    <source>
        <dbReference type="ARBA" id="ARBA00023157"/>
    </source>
</evidence>
<comment type="similarity">
    <text evidence="3">Belongs to the ZP domain family. ZPC subfamily.</text>
</comment>
<dbReference type="GO" id="GO:0035804">
    <property type="term" value="F:structural constituent of egg coat"/>
    <property type="evidence" value="ECO:0007669"/>
    <property type="project" value="UniProtKB-UniRule"/>
</dbReference>
<dbReference type="FunFam" id="2.60.40.4100:FF:000002">
    <property type="entry name" value="Zona pellucida sperm-binding protein 3"/>
    <property type="match status" value="1"/>
</dbReference>
<keyword evidence="3" id="KW-0964">Secreted</keyword>
<feature type="region of interest" description="Disordered" evidence="4">
    <location>
        <begin position="35"/>
        <end position="54"/>
    </location>
</feature>
<reference evidence="6" key="1">
    <citation type="submission" date="2025-08" db="UniProtKB">
        <authorList>
            <consortium name="Ensembl"/>
        </authorList>
    </citation>
    <scope>IDENTIFICATION</scope>
</reference>
<dbReference type="GO" id="GO:2000344">
    <property type="term" value="P:positive regulation of acrosome reaction"/>
    <property type="evidence" value="ECO:0007669"/>
    <property type="project" value="UniProtKB-UniRule"/>
</dbReference>
<dbReference type="Gene3D" id="2.60.40.3210">
    <property type="entry name" value="Zona pellucida, ZP-N domain"/>
    <property type="match status" value="1"/>
</dbReference>
<sequence length="315" mass="34365">MRIVGRAASLALLLAVAQAIRTLKEGPMIDAEGREYKSAPAPAPVPAAAGGASGKDRAVSPADVFLGEPRCRAAAAAADGEFVIEAELQDCGSKSSISGDSLLYSNQLVIAPAPRTRSITRLPRAVIPVSCRYRRTQLVSSSVQPSGSGRTSTFSLRLMTDDWRGETSSRVFYLGDMLRLQASYTGPDSGRRRLFIDSCVAALSPDTTSVPRYYFVENHGCLTDAKQGGRDALFRPRQRAHTLQLQLNAFLFQQDARNSACNYEHSRWKNVDGHDDACRCCDSTCYTSSPTRHNKANMRLLATKGTPERFYSFSL</sequence>
<dbReference type="PRINTS" id="PR00023">
    <property type="entry name" value="ZPELLUCIDA"/>
</dbReference>
<dbReference type="GO" id="GO:0007339">
    <property type="term" value="P:binding of sperm to zona pellucida"/>
    <property type="evidence" value="ECO:0007669"/>
    <property type="project" value="UniProtKB-UniRule"/>
</dbReference>
<comment type="subcellular location">
    <subcellularLocation>
        <location evidence="3">Zona pellucida</location>
    </subcellularLocation>
    <subcellularLocation>
        <location evidence="3">Cell membrane</location>
        <topology evidence="3">Single-pass type I membrane protein</topology>
    </subcellularLocation>
</comment>
<dbReference type="Pfam" id="PF23344">
    <property type="entry name" value="ZP-N"/>
    <property type="match status" value="1"/>
</dbReference>
<dbReference type="Gene3D" id="2.60.40.4100">
    <property type="entry name" value="Zona pellucida, ZP-C domain"/>
    <property type="match status" value="1"/>
</dbReference>
<dbReference type="PROSITE" id="PS51034">
    <property type="entry name" value="ZP_2"/>
    <property type="match status" value="1"/>
</dbReference>
<evidence type="ECO:0000256" key="2">
    <source>
        <dbReference type="ARBA" id="ARBA00023180"/>
    </source>
</evidence>
<evidence type="ECO:0000313" key="6">
    <source>
        <dbReference type="Ensembl" id="ENSMMOP00000006593.1"/>
    </source>
</evidence>
<dbReference type="GO" id="GO:0032190">
    <property type="term" value="F:acrosin binding"/>
    <property type="evidence" value="ECO:0007669"/>
    <property type="project" value="TreeGrafter"/>
</dbReference>
<dbReference type="InterPro" id="IPR042235">
    <property type="entry name" value="ZP-C_dom"/>
</dbReference>
<name>A0A3Q3VY79_MOLML</name>
<dbReference type="InterPro" id="IPR055355">
    <property type="entry name" value="ZP-C"/>
</dbReference>
<evidence type="ECO:0000256" key="4">
    <source>
        <dbReference type="SAM" id="MobiDB-lite"/>
    </source>
</evidence>
<keyword evidence="2" id="KW-0325">Glycoprotein</keyword>
<dbReference type="Ensembl" id="ENSMMOT00000006713.1">
    <property type="protein sequence ID" value="ENSMMOP00000006593.1"/>
    <property type="gene ID" value="ENSMMOG00000005148.1"/>
</dbReference>
<organism evidence="6 7">
    <name type="scientific">Mola mola</name>
    <name type="common">Ocean sunfish</name>
    <name type="synonym">Tetraodon mola</name>
    <dbReference type="NCBI Taxonomy" id="94237"/>
    <lineage>
        <taxon>Eukaryota</taxon>
        <taxon>Metazoa</taxon>
        <taxon>Chordata</taxon>
        <taxon>Craniata</taxon>
        <taxon>Vertebrata</taxon>
        <taxon>Euteleostomi</taxon>
        <taxon>Actinopterygii</taxon>
        <taxon>Neopterygii</taxon>
        <taxon>Teleostei</taxon>
        <taxon>Neoteleostei</taxon>
        <taxon>Acanthomorphata</taxon>
        <taxon>Eupercaria</taxon>
        <taxon>Tetraodontiformes</taxon>
        <taxon>Molidae</taxon>
        <taxon>Mola</taxon>
    </lineage>
</organism>
<accession>A0A3Q3VY79</accession>
<keyword evidence="3" id="KW-1003">Cell membrane</keyword>
<dbReference type="Proteomes" id="UP000261620">
    <property type="component" value="Unplaced"/>
</dbReference>
<evidence type="ECO:0000313" key="7">
    <source>
        <dbReference type="Proteomes" id="UP000261620"/>
    </source>
</evidence>
<keyword evidence="3" id="KW-0165">Cleavage on pair of basic residues</keyword>
<dbReference type="GO" id="GO:0035803">
    <property type="term" value="P:egg coat formation"/>
    <property type="evidence" value="ECO:0007669"/>
    <property type="project" value="UniProtKB-UniRule"/>
</dbReference>
<comment type="domain">
    <text evidence="3">The ZP domain is involved in the polymerization of the ZP proteins to form the zona pellucida.</text>
</comment>
<evidence type="ECO:0000259" key="5">
    <source>
        <dbReference type="PROSITE" id="PS51034"/>
    </source>
</evidence>
<reference evidence="6" key="2">
    <citation type="submission" date="2025-09" db="UniProtKB">
        <authorList>
            <consortium name="Ensembl"/>
        </authorList>
    </citation>
    <scope>IDENTIFICATION</scope>
</reference>
<keyword evidence="7" id="KW-1185">Reference proteome</keyword>
<comment type="function">
    <text evidence="3">Component of the zona pellucida, an extracellular matrix surrounding oocytes which mediates sperm binding, induction of the acrosome reaction and prevents post-fertilization polyspermy. The zona pellucida is composed of 3 to 4 glycoproteins, ZP1, ZP2, ZP3, and ZP4. ZP3 is essential for sperm binding and zona matrix formation.</text>
</comment>
<dbReference type="InterPro" id="IPR055356">
    <property type="entry name" value="ZP-N"/>
</dbReference>
<keyword evidence="3" id="KW-0472">Membrane</keyword>
<feature type="domain" description="ZP" evidence="5">
    <location>
        <begin position="37"/>
        <end position="288"/>
    </location>
</feature>
<dbReference type="SMART" id="SM00241">
    <property type="entry name" value="ZP"/>
    <property type="match status" value="1"/>
</dbReference>
<dbReference type="GO" id="GO:0005886">
    <property type="term" value="C:plasma membrane"/>
    <property type="evidence" value="ECO:0007669"/>
    <property type="project" value="UniProtKB-SubCell"/>
</dbReference>
<dbReference type="PANTHER" id="PTHR11576">
    <property type="entry name" value="ZONA PELLUCIDA SPERM-BINDING PROTEIN 3"/>
    <property type="match status" value="1"/>
</dbReference>